<sequence length="957" mass="105537">MKGLGTSADLLGTAGAPYSAHSMHAPTPSRQLKKTVRKAWNDIRLFVKGKGVGDAGTVLGVAVLVTVALVYMLYGLMSGGSARAEQDLVAPTELQVFYRPVDMENVSCSCPSSSPSALRRFETQLEQAHLVARANVVQVLDDGLVQMRIDAIYRGLPRLSDFDILVAQDTTLGCYNMLEDPERGAPGYSMSNSTYLIIAGRSFGVDNETDYSARILSDTFNKLYGKSVVSKFLHAPRTPTVVRGRALSVLQSHNSVWGAVDELPCGCNVAVLWNSLGKEFIDLLLREREVSQLDWWRHKAKPHSDVLAAPPSLRAALANMSEEKQVSVMRSILRAAELSNLDEEWWSAPGVSLIAACKDRNDHVLDALASWRKVAGLKEIVIVDWSSKHAVREFLKAHRELDDVLEDTRIRIERVEGEVAWVLSRAYNLAARLSVYSNILKVDCDTVLHPDLLSAHPLKAGTFYAGDWKTLNSNNLSDSLGSAALSASEELHLNGMLFVRRSDFFMLGGYDERIVTYGWDDTDMVRRLVGRGLANLPFNNSFATHAEHPYEQRLTNQPVSEYGALLPSANPLAAAVEVQRNRVLGSKMNLPTWDSSSLRTYYNLVVKEASPRAYLQLTAANKIQSLQELVSNEQLQEASKKALRIILKERFGFGNFPRSFSVRFLQQLSSFVALPEKHAHFFVHLHGSCARRIIQMTALRALVERKGQEDALELLPPGESPHLIFLSPRNDECLCPIGEALSVKDIEMYESADPDKMPPVYDADFFRSHPGAAEAERVETVEEVLAYDWKRVGSHHVKLSDHALQSAHDAAAKRAVAEEAAKFAPSNDVKKSLLTYDLSVVGGGARVQRLRHAVGSTARLHKKNGQPDDQALQPPPPPPPLNPALEPFASMWRGHAEISELVSNVNAILSVRDCSIHASKLSLSETALMCDVPELLIVLTALVSSNGACATPWWLSD</sequence>
<proteinExistence type="predicted"/>
<dbReference type="EMBL" id="VRMN01000002">
    <property type="protein sequence ID" value="KAA8496790.1"/>
    <property type="molecule type" value="Genomic_DNA"/>
</dbReference>
<reference evidence="4" key="1">
    <citation type="journal article" date="2019" name="Nat. Commun.">
        <title>Expansion of phycobilisome linker gene families in mesophilic red algae.</title>
        <authorList>
            <person name="Lee J."/>
            <person name="Kim D."/>
            <person name="Bhattacharya D."/>
            <person name="Yoon H.S."/>
        </authorList>
    </citation>
    <scope>NUCLEOTIDE SEQUENCE [LARGE SCALE GENOMIC DNA]</scope>
    <source>
        <strain evidence="4">CCMP 1328</strain>
    </source>
</reference>
<feature type="transmembrane region" description="Helical" evidence="2">
    <location>
        <begin position="58"/>
        <end position="77"/>
    </location>
</feature>
<dbReference type="InterPro" id="IPR029044">
    <property type="entry name" value="Nucleotide-diphossugar_trans"/>
</dbReference>
<keyword evidence="2" id="KW-0812">Transmembrane</keyword>
<keyword evidence="2" id="KW-1133">Transmembrane helix</keyword>
<dbReference type="Proteomes" id="UP000324585">
    <property type="component" value="Unassembled WGS sequence"/>
</dbReference>
<evidence type="ECO:0008006" key="5">
    <source>
        <dbReference type="Google" id="ProtNLM"/>
    </source>
</evidence>
<accession>A0A5J4Z0L8</accession>
<feature type="compositionally biased region" description="Pro residues" evidence="1">
    <location>
        <begin position="873"/>
        <end position="882"/>
    </location>
</feature>
<dbReference type="SUPFAM" id="SSF53448">
    <property type="entry name" value="Nucleotide-diphospho-sugar transferases"/>
    <property type="match status" value="1"/>
</dbReference>
<keyword evidence="2" id="KW-0472">Membrane</keyword>
<evidence type="ECO:0000313" key="3">
    <source>
        <dbReference type="EMBL" id="KAA8496790.1"/>
    </source>
</evidence>
<protein>
    <recommendedName>
        <fullName evidence="5">Galactosyltransferase C-terminal domain-containing protein</fullName>
    </recommendedName>
</protein>
<comment type="caution">
    <text evidence="3">The sequence shown here is derived from an EMBL/GenBank/DDBJ whole genome shotgun (WGS) entry which is preliminary data.</text>
</comment>
<dbReference type="PANTHER" id="PTHR40743">
    <property type="entry name" value="NUCLEOTIDE-DIPHOSPHO-SUGAR TRANSFERASE CONTAINING PROTEIN"/>
    <property type="match status" value="1"/>
</dbReference>
<evidence type="ECO:0000313" key="4">
    <source>
        <dbReference type="Proteomes" id="UP000324585"/>
    </source>
</evidence>
<dbReference type="Gene3D" id="3.90.550.10">
    <property type="entry name" value="Spore Coat Polysaccharide Biosynthesis Protein SpsA, Chain A"/>
    <property type="match status" value="1"/>
</dbReference>
<dbReference type="PANTHER" id="PTHR40743:SF1">
    <property type="entry name" value="POSSIBLE GLYCOSYLTRANSFERASE"/>
    <property type="match status" value="1"/>
</dbReference>
<dbReference type="OrthoDB" id="5957at2759"/>
<feature type="region of interest" description="Disordered" evidence="1">
    <location>
        <begin position="857"/>
        <end position="884"/>
    </location>
</feature>
<keyword evidence="4" id="KW-1185">Reference proteome</keyword>
<evidence type="ECO:0000256" key="2">
    <source>
        <dbReference type="SAM" id="Phobius"/>
    </source>
</evidence>
<dbReference type="AlphaFoldDB" id="A0A5J4Z0L8"/>
<gene>
    <name evidence="3" type="ORF">FVE85_0519</name>
</gene>
<evidence type="ECO:0000256" key="1">
    <source>
        <dbReference type="SAM" id="MobiDB-lite"/>
    </source>
</evidence>
<organism evidence="3 4">
    <name type="scientific">Porphyridium purpureum</name>
    <name type="common">Red alga</name>
    <name type="synonym">Porphyridium cruentum</name>
    <dbReference type="NCBI Taxonomy" id="35688"/>
    <lineage>
        <taxon>Eukaryota</taxon>
        <taxon>Rhodophyta</taxon>
        <taxon>Bangiophyceae</taxon>
        <taxon>Porphyridiales</taxon>
        <taxon>Porphyridiaceae</taxon>
        <taxon>Porphyridium</taxon>
    </lineage>
</organism>
<name>A0A5J4Z0L8_PORPP</name>